<protein>
    <submittedName>
        <fullName evidence="16">Cytochrome c oxidase subunit 1</fullName>
    </submittedName>
</protein>
<dbReference type="SUPFAM" id="SSF50729">
    <property type="entry name" value="PH domain-like"/>
    <property type="match status" value="2"/>
</dbReference>
<dbReference type="InterPro" id="IPR002404">
    <property type="entry name" value="IRS_PTB"/>
</dbReference>
<dbReference type="GO" id="GO:0007165">
    <property type="term" value="P:signal transduction"/>
    <property type="evidence" value="ECO:0007669"/>
    <property type="project" value="InterPro"/>
</dbReference>
<dbReference type="SMART" id="SM00139">
    <property type="entry name" value="MyTH4"/>
    <property type="match status" value="2"/>
</dbReference>
<dbReference type="PROSITE" id="PS50200">
    <property type="entry name" value="RA"/>
    <property type="match status" value="1"/>
</dbReference>
<dbReference type="Gene3D" id="1.20.5.190">
    <property type="match status" value="1"/>
</dbReference>
<dbReference type="InterPro" id="IPR038185">
    <property type="entry name" value="MyTH4_dom_sf"/>
</dbReference>
<evidence type="ECO:0000256" key="7">
    <source>
        <dbReference type="ARBA" id="ARBA00022840"/>
    </source>
</evidence>
<reference evidence="16" key="1">
    <citation type="submission" date="2020-05" db="EMBL/GenBank/DDBJ databases">
        <title>Phylogenomic resolution of chytrid fungi.</title>
        <authorList>
            <person name="Stajich J.E."/>
            <person name="Amses K."/>
            <person name="Simmons R."/>
            <person name="Seto K."/>
            <person name="Myers J."/>
            <person name="Bonds A."/>
            <person name="Quandt C.A."/>
            <person name="Barry K."/>
            <person name="Liu P."/>
            <person name="Grigoriev I."/>
            <person name="Longcore J.E."/>
            <person name="James T.Y."/>
        </authorList>
    </citation>
    <scope>NUCLEOTIDE SEQUENCE</scope>
    <source>
        <strain evidence="16">JEL0318</strain>
    </source>
</reference>
<evidence type="ECO:0000256" key="8">
    <source>
        <dbReference type="ARBA" id="ARBA00023123"/>
    </source>
</evidence>
<dbReference type="GO" id="GO:0005524">
    <property type="term" value="F:ATP binding"/>
    <property type="evidence" value="ECO:0007669"/>
    <property type="project" value="UniProtKB-UniRule"/>
</dbReference>
<dbReference type="Pfam" id="PF00784">
    <property type="entry name" value="MyTH4"/>
    <property type="match status" value="2"/>
</dbReference>
<dbReference type="Gene3D" id="3.10.20.90">
    <property type="entry name" value="Phosphatidylinositol 3-kinase Catalytic Subunit, Chain A, domain 1"/>
    <property type="match status" value="2"/>
</dbReference>
<dbReference type="SUPFAM" id="SSF51556">
    <property type="entry name" value="Metallo-dependent hydrolases"/>
    <property type="match status" value="1"/>
</dbReference>
<keyword evidence="3" id="KW-0343">GTPase activation</keyword>
<proteinExistence type="inferred from homology"/>
<comment type="caution">
    <text evidence="16">The sequence shown here is derived from an EMBL/GenBank/DDBJ whole genome shotgun (WGS) entry which is preliminary data.</text>
</comment>
<dbReference type="Gene3D" id="1.20.80.10">
    <property type="match status" value="2"/>
</dbReference>
<dbReference type="EMBL" id="JADGJD010000438">
    <property type="protein sequence ID" value="KAJ3051069.1"/>
    <property type="molecule type" value="Genomic_DNA"/>
</dbReference>
<dbReference type="SMART" id="SM00295">
    <property type="entry name" value="B41"/>
    <property type="match status" value="2"/>
</dbReference>
<name>A0AAD5SDS3_9FUNG</name>
<dbReference type="InterPro" id="IPR035963">
    <property type="entry name" value="FERM_2"/>
</dbReference>
<dbReference type="InterPro" id="IPR051724">
    <property type="entry name" value="Actin_motor_Myosin"/>
</dbReference>
<keyword evidence="4" id="KW-0963">Cytoplasm</keyword>
<evidence type="ECO:0000259" key="14">
    <source>
        <dbReference type="PROSITE" id="PS51016"/>
    </source>
</evidence>
<dbReference type="FunFam" id="3.40.850.10:FF:000008">
    <property type="entry name" value="Putative unconventional myosin-IXa"/>
    <property type="match status" value="1"/>
</dbReference>
<dbReference type="InterPro" id="IPR000048">
    <property type="entry name" value="IQ_motif_EF-hand-BS"/>
</dbReference>
<dbReference type="InterPro" id="IPR018228">
    <property type="entry name" value="DNase_TatD-rel_CS"/>
</dbReference>
<dbReference type="PANTHER" id="PTHR46049:SF5">
    <property type="entry name" value="PLECKSTRIN HOMOLOGY DOMAIN-CONTAINING FAMILY H MEMBER 3"/>
    <property type="match status" value="1"/>
</dbReference>
<evidence type="ECO:0000256" key="10">
    <source>
        <dbReference type="ARBA" id="ARBA00023203"/>
    </source>
</evidence>
<dbReference type="Pfam" id="PF01026">
    <property type="entry name" value="TatD_DNase"/>
    <property type="match status" value="1"/>
</dbReference>
<feature type="domain" description="Ras-associating" evidence="13">
    <location>
        <begin position="1830"/>
        <end position="1917"/>
    </location>
</feature>
<dbReference type="Gene3D" id="3.20.20.140">
    <property type="entry name" value="Metal-dependent hydrolases"/>
    <property type="match status" value="1"/>
</dbReference>
<evidence type="ECO:0000256" key="4">
    <source>
        <dbReference type="ARBA" id="ARBA00022490"/>
    </source>
</evidence>
<dbReference type="PROSITE" id="PS51456">
    <property type="entry name" value="MYOSIN_MOTOR"/>
    <property type="match status" value="1"/>
</dbReference>
<dbReference type="CDD" id="cd14473">
    <property type="entry name" value="FERM_B-lobe"/>
    <property type="match status" value="2"/>
</dbReference>
<dbReference type="InterPro" id="IPR027417">
    <property type="entry name" value="P-loop_NTPase"/>
</dbReference>
<evidence type="ECO:0000256" key="1">
    <source>
        <dbReference type="ARBA" id="ARBA00004496"/>
    </source>
</evidence>
<dbReference type="SMART" id="SM00015">
    <property type="entry name" value="IQ"/>
    <property type="match status" value="3"/>
</dbReference>
<dbReference type="InterPro" id="IPR036961">
    <property type="entry name" value="Kinesin_motor_dom_sf"/>
</dbReference>
<dbReference type="GO" id="GO:0016459">
    <property type="term" value="C:myosin complex"/>
    <property type="evidence" value="ECO:0007669"/>
    <property type="project" value="UniProtKB-KW"/>
</dbReference>
<keyword evidence="17" id="KW-1185">Reference proteome</keyword>
<dbReference type="InterPro" id="IPR029071">
    <property type="entry name" value="Ubiquitin-like_domsf"/>
</dbReference>
<dbReference type="InterPro" id="IPR019749">
    <property type="entry name" value="Band_41_domain"/>
</dbReference>
<feature type="binding site" evidence="11">
    <location>
        <begin position="96"/>
        <end position="103"/>
    </location>
    <ligand>
        <name>ATP</name>
        <dbReference type="ChEBI" id="CHEBI:30616"/>
    </ligand>
</feature>
<evidence type="ECO:0000259" key="15">
    <source>
        <dbReference type="PROSITE" id="PS51456"/>
    </source>
</evidence>
<dbReference type="Gene3D" id="1.10.10.820">
    <property type="match status" value="1"/>
</dbReference>
<evidence type="ECO:0000259" key="12">
    <source>
        <dbReference type="PROSITE" id="PS50057"/>
    </source>
</evidence>
<keyword evidence="5 11" id="KW-0547">Nucleotide-binding</keyword>
<accession>A0AAD5SDS3</accession>
<dbReference type="GO" id="GO:0016788">
    <property type="term" value="F:hydrolase activity, acting on ester bonds"/>
    <property type="evidence" value="ECO:0007669"/>
    <property type="project" value="InterPro"/>
</dbReference>
<evidence type="ECO:0000256" key="3">
    <source>
        <dbReference type="ARBA" id="ARBA00022468"/>
    </source>
</evidence>
<dbReference type="PROSITE" id="PS51016">
    <property type="entry name" value="MYTH4"/>
    <property type="match status" value="2"/>
</dbReference>
<dbReference type="Gene3D" id="2.30.29.30">
    <property type="entry name" value="Pleckstrin-homology domain (PH domain)/Phosphotyrosine-binding domain (PTB)"/>
    <property type="match status" value="2"/>
</dbReference>
<dbReference type="GO" id="GO:0003779">
    <property type="term" value="F:actin binding"/>
    <property type="evidence" value="ECO:0007669"/>
    <property type="project" value="UniProtKB-KW"/>
</dbReference>
<evidence type="ECO:0000313" key="16">
    <source>
        <dbReference type="EMBL" id="KAJ3051069.1"/>
    </source>
</evidence>
<comment type="similarity">
    <text evidence="2 11">Belongs to the TRAFAC class myosin-kinesin ATPase superfamily. Myosin family.</text>
</comment>
<comment type="subcellular location">
    <subcellularLocation>
        <location evidence="1">Cytoplasm</location>
    </subcellularLocation>
</comment>
<keyword evidence="10 11" id="KW-0009">Actin-binding</keyword>
<dbReference type="PROSITE" id="PS50096">
    <property type="entry name" value="IQ"/>
    <property type="match status" value="2"/>
</dbReference>
<keyword evidence="8 11" id="KW-0518">Myosin</keyword>
<feature type="domain" description="MyTH4" evidence="14">
    <location>
        <begin position="1659"/>
        <end position="1823"/>
    </location>
</feature>
<evidence type="ECO:0000256" key="5">
    <source>
        <dbReference type="ARBA" id="ARBA00022741"/>
    </source>
</evidence>
<dbReference type="PRINTS" id="PR00193">
    <property type="entry name" value="MYOSINHEAVY"/>
</dbReference>
<dbReference type="InterPro" id="IPR032466">
    <property type="entry name" value="Metal_Hydrolase"/>
</dbReference>
<dbReference type="Gene3D" id="1.20.58.530">
    <property type="match status" value="1"/>
</dbReference>
<dbReference type="Proteomes" id="UP001212841">
    <property type="component" value="Unassembled WGS sequence"/>
</dbReference>
<keyword evidence="6" id="KW-0378">Hydrolase</keyword>
<dbReference type="FunFam" id="1.10.10.820:FF:000001">
    <property type="entry name" value="Myosin heavy chain"/>
    <property type="match status" value="1"/>
</dbReference>
<dbReference type="Gene3D" id="6.20.240.20">
    <property type="match status" value="1"/>
</dbReference>
<feature type="domain" description="Myosin motor" evidence="15">
    <location>
        <begin position="3"/>
        <end position="687"/>
    </location>
</feature>
<organism evidence="16 17">
    <name type="scientific">Rhizophlyctis rosea</name>
    <dbReference type="NCBI Taxonomy" id="64517"/>
    <lineage>
        <taxon>Eukaryota</taxon>
        <taxon>Fungi</taxon>
        <taxon>Fungi incertae sedis</taxon>
        <taxon>Chytridiomycota</taxon>
        <taxon>Chytridiomycota incertae sedis</taxon>
        <taxon>Chytridiomycetes</taxon>
        <taxon>Rhizophlyctidales</taxon>
        <taxon>Rhizophlyctidaceae</taxon>
        <taxon>Rhizophlyctis</taxon>
    </lineage>
</organism>
<dbReference type="Gene3D" id="1.25.40.530">
    <property type="entry name" value="MyTH4 domain"/>
    <property type="match status" value="2"/>
</dbReference>
<dbReference type="PANTHER" id="PTHR46049">
    <property type="entry name" value="AGAP003327-PA"/>
    <property type="match status" value="1"/>
</dbReference>
<dbReference type="InterPro" id="IPR011993">
    <property type="entry name" value="PH-like_dom_sf"/>
</dbReference>
<dbReference type="PROSITE" id="PS50057">
    <property type="entry name" value="FERM_3"/>
    <property type="match status" value="2"/>
</dbReference>
<dbReference type="SUPFAM" id="SSF54236">
    <property type="entry name" value="Ubiquitin-like"/>
    <property type="match status" value="2"/>
</dbReference>
<dbReference type="InterPro" id="IPR000159">
    <property type="entry name" value="RA_dom"/>
</dbReference>
<dbReference type="Gene3D" id="1.20.120.720">
    <property type="entry name" value="Myosin VI head, motor domain, U50 subdomain"/>
    <property type="match status" value="1"/>
</dbReference>
<evidence type="ECO:0000256" key="6">
    <source>
        <dbReference type="ARBA" id="ARBA00022801"/>
    </source>
</evidence>
<feature type="domain" description="MyTH4" evidence="14">
    <location>
        <begin position="1040"/>
        <end position="1201"/>
    </location>
</feature>
<evidence type="ECO:0000256" key="11">
    <source>
        <dbReference type="PROSITE-ProRule" id="PRU00782"/>
    </source>
</evidence>
<dbReference type="InterPro" id="IPR001130">
    <property type="entry name" value="TatD-like"/>
</dbReference>
<dbReference type="InterPro" id="IPR000299">
    <property type="entry name" value="FERM_domain"/>
</dbReference>
<dbReference type="Pfam" id="PF00373">
    <property type="entry name" value="FERM_M"/>
    <property type="match status" value="2"/>
</dbReference>
<keyword evidence="7 11" id="KW-0067">ATP-binding</keyword>
<dbReference type="Pfam" id="PF21989">
    <property type="entry name" value="RA_2"/>
    <property type="match status" value="2"/>
</dbReference>
<dbReference type="CDD" id="cd01310">
    <property type="entry name" value="TatD_DNAse"/>
    <property type="match status" value="1"/>
</dbReference>
<evidence type="ECO:0000256" key="9">
    <source>
        <dbReference type="ARBA" id="ARBA00023175"/>
    </source>
</evidence>
<evidence type="ECO:0000259" key="13">
    <source>
        <dbReference type="PROSITE" id="PS50200"/>
    </source>
</evidence>
<dbReference type="Pfam" id="PF00063">
    <property type="entry name" value="Myosin_head"/>
    <property type="match status" value="1"/>
</dbReference>
<feature type="region of interest" description="Actin-binding" evidence="11">
    <location>
        <begin position="566"/>
        <end position="588"/>
    </location>
</feature>
<evidence type="ECO:0000313" key="17">
    <source>
        <dbReference type="Proteomes" id="UP001212841"/>
    </source>
</evidence>
<gene>
    <name evidence="16" type="primary">MYO22_3</name>
    <name evidence="16" type="ORF">HK097_007949</name>
</gene>
<dbReference type="InterPro" id="IPR014352">
    <property type="entry name" value="FERM/acyl-CoA-bd_prot_sf"/>
</dbReference>
<dbReference type="GO" id="GO:0005096">
    <property type="term" value="F:GTPase activator activity"/>
    <property type="evidence" value="ECO:0007669"/>
    <property type="project" value="UniProtKB-KW"/>
</dbReference>
<dbReference type="SMART" id="SM00242">
    <property type="entry name" value="MYSc"/>
    <property type="match status" value="1"/>
</dbReference>
<keyword evidence="9 11" id="KW-0505">Motor protein</keyword>
<dbReference type="Pfam" id="PF02174">
    <property type="entry name" value="IRS"/>
    <property type="match status" value="2"/>
</dbReference>
<dbReference type="SUPFAM" id="SSF52540">
    <property type="entry name" value="P-loop containing nucleoside triphosphate hydrolases"/>
    <property type="match status" value="1"/>
</dbReference>
<dbReference type="Gene3D" id="3.40.850.10">
    <property type="entry name" value="Kinesin motor domain"/>
    <property type="match status" value="1"/>
</dbReference>
<dbReference type="GO" id="GO:0003774">
    <property type="term" value="F:cytoskeletal motor activity"/>
    <property type="evidence" value="ECO:0007669"/>
    <property type="project" value="UniProtKB-UniRule"/>
</dbReference>
<feature type="domain" description="FERM" evidence="12">
    <location>
        <begin position="1828"/>
        <end position="2122"/>
    </location>
</feature>
<dbReference type="PROSITE" id="PS01091">
    <property type="entry name" value="TATD_3"/>
    <property type="match status" value="1"/>
</dbReference>
<dbReference type="InterPro" id="IPR001609">
    <property type="entry name" value="Myosin_head_motor_dom-like"/>
</dbReference>
<dbReference type="InterPro" id="IPR000857">
    <property type="entry name" value="MyTH4_dom"/>
</dbReference>
<feature type="domain" description="FERM" evidence="12">
    <location>
        <begin position="1206"/>
        <end position="1521"/>
    </location>
</feature>
<dbReference type="GO" id="GO:0005737">
    <property type="term" value="C:cytoplasm"/>
    <property type="evidence" value="ECO:0007669"/>
    <property type="project" value="UniProtKB-SubCell"/>
</dbReference>
<dbReference type="SUPFAM" id="SSF47031">
    <property type="entry name" value="Second domain of FERM"/>
    <property type="match status" value="2"/>
</dbReference>
<dbReference type="InterPro" id="IPR019748">
    <property type="entry name" value="FERM_central"/>
</dbReference>
<sequence>MGEPVEDMTTLSDLTENAILENLKERYGRRLIYTYTGSILVALNPFERLDIYNTANLKQYTNKRHSENPPHIFAVADAAYSNVRTLKQNQAVIISGESGAGKSESTKVILQFLTAVTSLSSAGGGSGGKQESWVEQQILEANTVLESFGNAKTVRNNNSSRFGKFIQVNFNRSNQIIGASIVNYLLEKSRIAKQAKTERNYHIFYELVAGVSDDERAKYSLEDAESFHYLSQSGCIEIPGVNDQKHFEALKLALTVLNMSPADQDGLFRTLSAILWMGNVGFKEDANKESVTVGTMDVVEKVAGLVGIDGGELAKALVAKKLVIRGETSMVPYKLSQANDNRDSIAKAIYDNLFQRLVEFINKSLTPKEKTANFVGVLDIFGFEVFAVNSFEQFCINYTNEKLQQFFNQFIFKLEQEEYDKENIKWDKIAFSDNAQCLDLIEAKPAGILSLLDEETKFPKGSDESWLQKMDTALVKQPYYTKPKTQRGVFGVKHYAGDVLYTVSGFLEKNKDAIQEEIYDIVRASSNKFVAKIFPAKEEEPADAKGPKGGARGGKPTAGGYFKTQLVSLVTVLGATMPHYVRCIKPNEEKEAFLFDDDMVLSQLRYSGMLDTIRIRKAGYPTRLAFDGFVKGYKALWPPGTTPKDDPRAVATAICEAAGLPANAWQLGKTKLFFKPEALDKLQDENDKVLKGKVLIVQSAMLAYMYRQRYLRMKVAVVVLEKYARGFIARRKYRKAQRAIVKIQAVTRGWFARDYYRALLAEKRELQAEERRAAEALLRAAETPTATPTGPTKEDMQMMGFAMAVQKKKEVTTPVPVPTHAAPVLPAKLTPSTLAPAPILTPKTPKEPKEVLSPTTEATTQFDNLFSFLGDFDPAKRGGQLKNAAALAKMAAELSADIDSLFSEPVMTRKQMEEDVAGELPGLPKAKINALKAKAGGKAIKDVSERPSVAIAPRGLNEARAEEEETPRGMMKGNPILKKAEKFGSNTSLEHKKVNYHAIEYQMTAYGEKYFEEHFKTVSALATLRGKPREKVDLADMLSWTKTPISLSLTKIPNKTEKSNNDAVEAFKVLQRAMDPGSKRQEESVQQFVGYGIEGVELRDELYCQVFKQVTPPKGTLPKHWDQMLVLGWQVLAHAATAFPPSKVLSKFLLAFIHRTLEQYVLNDKHPVRKLAQLADDARKLVLLNGARKYPPSLQEIAAVKSGNTIPFRFSLLDGQDKDLPITSTTAAADIVKEIARVIDLKDPTGWSLYEVALNQERALKATDYIADVLASWEKNTTVAAPSKKKDSAGPAFNMNANLILKKRVFRNPHEPIVDPVEYNLLYAQTVDCVARDFFPISERVATQIAALRAHILLGDCDKDSAAQRFEKELKEWVSPRLIPNQSTEAWVDGILREYMRLRGTTAAQAKVLYLESAKQFKHYGASLFPAKHKGFWSLSENILIAVSYEGLEFVHVRTKETMMTFPYRDVKNYEGEGNLLTIVAVPTNEDMDLETTEVYQFTSDHTEEIVGLIREYCPTTEYMKKAKETAIAELDINALNKDIQKYRQLLMDHGVLRRPGPEGGATKSGFKAANMTIKKIGTLMRKPKLGGEGAQYSSTGTLRGKRMSTLGRTGIERPADEVAMGSMDQVAGEGGEGREGSVAGSVQYLPDGPEWTEADWSYSTKPILTSLVLVQDNELEDWAADTYKTLLGLQGQPNMPVPDITTSVPAIQSILGRCIETPVLANEIYMQLIKLTTNHPEPDSAQVLSLWKLMSVVAGAILPTGYVLEYAKAHLRRCGASEARAKKPRKEEAKYAKHCLRILSKSVQASGPRRNPPSTEEINFASKMMPMRVRFHFMDGQFRAIPLDPSDTARHVFAILLDRLKLRDLPGFAIFEQFAGIERAIDNPEKFSDLMYKWEKYSQEEHMSDHVRFVLKKRLYLDPFTANETEMEENLELAQVLADIKADMFPLTDEEAVLITALDVQANYGDSLPDKNLNHRELTEARLPPRLLTPGIEWQVEERHMMFLGMRPDQAKSELMSIIRAWPYYGSGIFEVHQSYTQEIPSECWLAVSRDALHLMRRHAKDPIITHPYESIVSLSPMQNSLLLITGDNMATGTKYVLTTIASQQIAALIKDYREVGKGGLPISQTANSNLTNHSTQPEPISYWPTLRATFPQEYETSIHISCSAPSFQPSFQLSTLDPSLRIAYGIHPSHASHFLTHEQTLRTALLRPEVVALGECGLDRLHSRTPAEVTLQKQVFTEQMEMAVEFKLPLVVHIRENEKEGLEMMKVHLPRDWKVHLHCFTGSAEWARRFLEEMGDLYIGFTGVCTFRNARVVQEAVKSVPLKRLLVETDGPCELLCF</sequence>
<evidence type="ECO:0000256" key="2">
    <source>
        <dbReference type="ARBA" id="ARBA00008314"/>
    </source>
</evidence>
<dbReference type="Pfam" id="PF00612">
    <property type="entry name" value="IQ"/>
    <property type="match status" value="1"/>
</dbReference>